<evidence type="ECO:0000313" key="2">
    <source>
        <dbReference type="EMBL" id="RDW68452.1"/>
    </source>
</evidence>
<keyword evidence="3" id="KW-1185">Reference proteome</keyword>
<dbReference type="PROSITE" id="PS50177">
    <property type="entry name" value="NTF2_DOMAIN"/>
    <property type="match status" value="1"/>
</dbReference>
<proteinExistence type="predicted"/>
<dbReference type="SUPFAM" id="SSF54427">
    <property type="entry name" value="NTF2-like"/>
    <property type="match status" value="1"/>
</dbReference>
<name>A0A3D8R328_9HELO</name>
<sequence>MSNPSEDVEVKVASEGAQNFIDSYYAALNSTGARTGLTKFYIKPTPTAPAEADISMNGNVFANPSELQDLFEKQVTKAQYDVHSFDCQVINRNYNVGADESMLGPDKDGKKMSLLVLVSGAVKYGEDGDERGFTESFILVPNWDALGPKAPKGLKKFLVASQNFRILV</sequence>
<dbReference type="Pfam" id="PF02136">
    <property type="entry name" value="NTF2"/>
    <property type="match status" value="1"/>
</dbReference>
<protein>
    <recommendedName>
        <fullName evidence="1">NTF2 domain-containing protein</fullName>
    </recommendedName>
</protein>
<evidence type="ECO:0000313" key="3">
    <source>
        <dbReference type="Proteomes" id="UP000256328"/>
    </source>
</evidence>
<dbReference type="AlphaFoldDB" id="A0A3D8R328"/>
<organism evidence="2 3">
    <name type="scientific">Coleophoma crateriformis</name>
    <dbReference type="NCBI Taxonomy" id="565419"/>
    <lineage>
        <taxon>Eukaryota</taxon>
        <taxon>Fungi</taxon>
        <taxon>Dikarya</taxon>
        <taxon>Ascomycota</taxon>
        <taxon>Pezizomycotina</taxon>
        <taxon>Leotiomycetes</taxon>
        <taxon>Helotiales</taxon>
        <taxon>Dermateaceae</taxon>
        <taxon>Coleophoma</taxon>
    </lineage>
</organism>
<dbReference type="InterPro" id="IPR032710">
    <property type="entry name" value="NTF2-like_dom_sf"/>
</dbReference>
<dbReference type="InterPro" id="IPR002075">
    <property type="entry name" value="NTF2_dom"/>
</dbReference>
<dbReference type="Gene3D" id="3.10.450.50">
    <property type="match status" value="1"/>
</dbReference>
<dbReference type="PANTHER" id="PTHR12612">
    <property type="entry name" value="NUCLEAR TRANSPORT FACTOR 2"/>
    <property type="match status" value="1"/>
</dbReference>
<dbReference type="Proteomes" id="UP000256328">
    <property type="component" value="Unassembled WGS sequence"/>
</dbReference>
<dbReference type="EMBL" id="PDLN01000013">
    <property type="protein sequence ID" value="RDW68452.1"/>
    <property type="molecule type" value="Genomic_DNA"/>
</dbReference>
<accession>A0A3D8R328</accession>
<reference evidence="2 3" key="1">
    <citation type="journal article" date="2018" name="IMA Fungus">
        <title>IMA Genome-F 9: Draft genome sequence of Annulohypoxylon stygium, Aspergillus mulundensis, Berkeleyomyces basicola (syn. Thielaviopsis basicola), Ceratocystis smalleyi, two Cercospora beticola strains, Coleophoma cylindrospora, Fusarium fracticaudum, Phialophora cf. hyalina, and Morchella septimelata.</title>
        <authorList>
            <person name="Wingfield B.D."/>
            <person name="Bills G.F."/>
            <person name="Dong Y."/>
            <person name="Huang W."/>
            <person name="Nel W.J."/>
            <person name="Swalarsk-Parry B.S."/>
            <person name="Vaghefi N."/>
            <person name="Wilken P.M."/>
            <person name="An Z."/>
            <person name="de Beer Z.W."/>
            <person name="De Vos L."/>
            <person name="Chen L."/>
            <person name="Duong T.A."/>
            <person name="Gao Y."/>
            <person name="Hammerbacher A."/>
            <person name="Kikkert J.R."/>
            <person name="Li Y."/>
            <person name="Li H."/>
            <person name="Li K."/>
            <person name="Li Q."/>
            <person name="Liu X."/>
            <person name="Ma X."/>
            <person name="Naidoo K."/>
            <person name="Pethybridge S.J."/>
            <person name="Sun J."/>
            <person name="Steenkamp E.T."/>
            <person name="van der Nest M.A."/>
            <person name="van Wyk S."/>
            <person name="Wingfield M.J."/>
            <person name="Xiong C."/>
            <person name="Yue Q."/>
            <person name="Zhang X."/>
        </authorList>
    </citation>
    <scope>NUCLEOTIDE SEQUENCE [LARGE SCALE GENOMIC DNA]</scope>
    <source>
        <strain evidence="2 3">BP5796</strain>
    </source>
</reference>
<feature type="domain" description="NTF2" evidence="1">
    <location>
        <begin position="16"/>
        <end position="166"/>
    </location>
</feature>
<evidence type="ECO:0000259" key="1">
    <source>
        <dbReference type="PROSITE" id="PS50177"/>
    </source>
</evidence>
<dbReference type="OrthoDB" id="25408at2759"/>
<dbReference type="InterPro" id="IPR018222">
    <property type="entry name" value="Nuclear_transport_factor_2_euk"/>
</dbReference>
<gene>
    <name evidence="2" type="ORF">BP5796_09109</name>
</gene>
<dbReference type="InterPro" id="IPR045875">
    <property type="entry name" value="NTF2"/>
</dbReference>
<dbReference type="GO" id="GO:0006913">
    <property type="term" value="P:nucleocytoplasmic transport"/>
    <property type="evidence" value="ECO:0007669"/>
    <property type="project" value="InterPro"/>
</dbReference>
<comment type="caution">
    <text evidence="2">The sequence shown here is derived from an EMBL/GenBank/DDBJ whole genome shotgun (WGS) entry which is preliminary data.</text>
</comment>